<dbReference type="Proteomes" id="UP001058236">
    <property type="component" value="Chromosome"/>
</dbReference>
<feature type="compositionally biased region" description="Basic and acidic residues" evidence="1">
    <location>
        <begin position="453"/>
        <end position="474"/>
    </location>
</feature>
<dbReference type="EMBL" id="CP101397">
    <property type="protein sequence ID" value="UTR77221.1"/>
    <property type="molecule type" value="Genomic_DNA"/>
</dbReference>
<dbReference type="Pfam" id="PF14082">
    <property type="entry name" value="SduA_C"/>
    <property type="match status" value="1"/>
</dbReference>
<organism evidence="3 4">
    <name type="scientific">Streptomyces cavourensis</name>
    <dbReference type="NCBI Taxonomy" id="67258"/>
    <lineage>
        <taxon>Bacteria</taxon>
        <taxon>Bacillati</taxon>
        <taxon>Actinomycetota</taxon>
        <taxon>Actinomycetes</taxon>
        <taxon>Kitasatosporales</taxon>
        <taxon>Streptomycetaceae</taxon>
        <taxon>Streptomyces</taxon>
    </lineage>
</organism>
<protein>
    <submittedName>
        <fullName evidence="3">DUF4263 domain-containing protein</fullName>
    </submittedName>
</protein>
<reference evidence="3" key="1">
    <citation type="submission" date="2022-07" db="EMBL/GenBank/DDBJ databases">
        <title>Genomic of Streptomyces cavourensis F2.</title>
        <authorList>
            <person name="Hu S."/>
            <person name="Liang W."/>
        </authorList>
    </citation>
    <scope>NUCLEOTIDE SEQUENCE</scope>
    <source>
        <strain evidence="3">F2</strain>
    </source>
</reference>
<evidence type="ECO:0000256" key="1">
    <source>
        <dbReference type="SAM" id="MobiDB-lite"/>
    </source>
</evidence>
<name>A0ABY5F0B8_9ACTN</name>
<evidence type="ECO:0000259" key="2">
    <source>
        <dbReference type="Pfam" id="PF14082"/>
    </source>
</evidence>
<feature type="domain" description="Shedu protein SduA C-terminal" evidence="2">
    <location>
        <begin position="280"/>
        <end position="430"/>
    </location>
</feature>
<keyword evidence="4" id="KW-1185">Reference proteome</keyword>
<dbReference type="RefSeq" id="WP_255238545.1">
    <property type="nucleotide sequence ID" value="NZ_CP101397.1"/>
</dbReference>
<sequence>MIPLAAMAARPERHLPEPILASTAGREVSVSPSGETFPMATRSDRALELQLNAVKDQATSPATESAIESALTHIGGSGSRNRRGGEQLVSLLEQARSIAAQAEEWQVVRLLQDSLDYVEGRILKPEFEERYRLFQDGQQCDDILRDYMSMILWAGSRFVTGKAKEFLEDHPGSSAGDLLDHMWSLGQDALFLEAPADRPGRYTIPRGRAETALWIERVIRRERVDVDDAAVEAHRIAASPEALALLAADSDGQMVFRAAELQRRAAGLDRLRAVAEDRTATEHDLQAALEGQRWIFGGRFVGESAQRRLVPGDEIDIPLIRGDGSLHVVELKRAMSLRNPLVKRHRGAWVPAADVHDAAGQAINYLVGLDENRQKIQRELGIETRRASAVVLIGHFAVQPDVPEQDINEALRTFNSHMSRVEVLTYKELIDNAERSLGSPEAGSSDISSHAGGGDRRPSTDRRVLLMGLDRRET</sequence>
<gene>
    <name evidence="3" type="ORF">NLU04_01410</name>
</gene>
<dbReference type="InterPro" id="IPR025359">
    <property type="entry name" value="SduA_C"/>
</dbReference>
<feature type="region of interest" description="Disordered" evidence="1">
    <location>
        <begin position="435"/>
        <end position="474"/>
    </location>
</feature>
<accession>A0ABY5F0B8</accession>
<proteinExistence type="predicted"/>
<evidence type="ECO:0000313" key="3">
    <source>
        <dbReference type="EMBL" id="UTR77221.1"/>
    </source>
</evidence>
<evidence type="ECO:0000313" key="4">
    <source>
        <dbReference type="Proteomes" id="UP001058236"/>
    </source>
</evidence>